<evidence type="ECO:0000313" key="1">
    <source>
        <dbReference type="EMBL" id="SMD27650.1"/>
    </source>
</evidence>
<sequence>MGLDAESPNLHTALNTAISTGAAEFALRLVNALTWYWCLRGRLAEARRSLTAALTLLPRANDDTTADQRARVRIGHAAITLLQGRFGRLDQPPESCT</sequence>
<evidence type="ECO:0000313" key="2">
    <source>
        <dbReference type="Proteomes" id="UP000192674"/>
    </source>
</evidence>
<dbReference type="AlphaFoldDB" id="A0A1W2G0F1"/>
<keyword evidence="2" id="KW-1185">Reference proteome</keyword>
<proteinExistence type="predicted"/>
<reference evidence="1 2" key="1">
    <citation type="submission" date="2017-04" db="EMBL/GenBank/DDBJ databases">
        <authorList>
            <person name="Afonso C.L."/>
            <person name="Miller P.J."/>
            <person name="Scott M.A."/>
            <person name="Spackman E."/>
            <person name="Goraichik I."/>
            <person name="Dimitrov K.M."/>
            <person name="Suarez D.L."/>
            <person name="Swayne D.E."/>
        </authorList>
    </citation>
    <scope>NUCLEOTIDE SEQUENCE [LARGE SCALE GENOMIC DNA]</scope>
    <source>
        <strain evidence="1 2">DSM 43828</strain>
    </source>
</reference>
<dbReference type="EMBL" id="FWXV01000034">
    <property type="protein sequence ID" value="SMD27650.1"/>
    <property type="molecule type" value="Genomic_DNA"/>
</dbReference>
<name>A0A1W2G0F1_KIBAR</name>
<gene>
    <name evidence="1" type="ORF">SAMN05661093_11260</name>
</gene>
<accession>A0A1W2G0F1</accession>
<evidence type="ECO:0008006" key="3">
    <source>
        <dbReference type="Google" id="ProtNLM"/>
    </source>
</evidence>
<organism evidence="1 2">
    <name type="scientific">Kibdelosporangium aridum</name>
    <dbReference type="NCBI Taxonomy" id="2030"/>
    <lineage>
        <taxon>Bacteria</taxon>
        <taxon>Bacillati</taxon>
        <taxon>Actinomycetota</taxon>
        <taxon>Actinomycetes</taxon>
        <taxon>Pseudonocardiales</taxon>
        <taxon>Pseudonocardiaceae</taxon>
        <taxon>Kibdelosporangium</taxon>
    </lineage>
</organism>
<dbReference type="Proteomes" id="UP000192674">
    <property type="component" value="Unassembled WGS sequence"/>
</dbReference>
<protein>
    <recommendedName>
        <fullName evidence="3">Tetratricopeptide repeat protein</fullName>
    </recommendedName>
</protein>